<proteinExistence type="predicted"/>
<organism evidence="9 10">
    <name type="scientific">Sediminihabitans luteus</name>
    <dbReference type="NCBI Taxonomy" id="1138585"/>
    <lineage>
        <taxon>Bacteria</taxon>
        <taxon>Bacillati</taxon>
        <taxon>Actinomycetota</taxon>
        <taxon>Actinomycetes</taxon>
        <taxon>Micrococcales</taxon>
        <taxon>Cellulomonadaceae</taxon>
        <taxon>Sediminihabitans</taxon>
    </lineage>
</organism>
<evidence type="ECO:0000259" key="8">
    <source>
        <dbReference type="PROSITE" id="PS50156"/>
    </source>
</evidence>
<feature type="transmembrane region" description="Helical" evidence="7">
    <location>
        <begin position="737"/>
        <end position="755"/>
    </location>
</feature>
<keyword evidence="4 7" id="KW-1133">Transmembrane helix</keyword>
<comment type="subcellular location">
    <subcellularLocation>
        <location evidence="1">Cell membrane</location>
        <topology evidence="1">Multi-pass membrane protein</topology>
    </subcellularLocation>
</comment>
<feature type="domain" description="SSD" evidence="8">
    <location>
        <begin position="273"/>
        <end position="398"/>
    </location>
</feature>
<dbReference type="PANTHER" id="PTHR33406">
    <property type="entry name" value="MEMBRANE PROTEIN MJ1562-RELATED"/>
    <property type="match status" value="1"/>
</dbReference>
<dbReference type="AlphaFoldDB" id="A0A2M9CZ59"/>
<dbReference type="RefSeq" id="WP_100422338.1">
    <property type="nucleotide sequence ID" value="NZ_BOOX01000004.1"/>
</dbReference>
<feature type="transmembrane region" description="Helical" evidence="7">
    <location>
        <begin position="376"/>
        <end position="399"/>
    </location>
</feature>
<feature type="transmembrane region" description="Helical" evidence="7">
    <location>
        <begin position="599"/>
        <end position="618"/>
    </location>
</feature>
<dbReference type="SUPFAM" id="SSF82866">
    <property type="entry name" value="Multidrug efflux transporter AcrB transmembrane domain"/>
    <property type="match status" value="2"/>
</dbReference>
<sequence>MAELLYRLGRGSARRAWLVVVVWILALAAAGGAYAAFGGTLSSAVTIPGTPTTDVTDMLEEEIPSTSGGTANIVFTSADDAPLTDDQQAAISTLLGDLTDVDGVSAAIDPFSTEVDREKQSQDLADGQAQLDAGRDQLTQQQAQLDAAGVDMPEQQAQLDAAADELDAQQAQIDQGTALLDMASDIRTVSEDGTTVVGILQFDKPIFEVSEDVKGEVRDEVDAAQIDGVESYVSADLAEMLPSLGIAEVLGVVIAAIVLFVMLGTIVAAGLPLINALVGVGVAALAALALSGSVEMMTATPMLGVMIGLAVGIDYSLFILHRHRRQLREGYTVEESIGLATGTSGTAVVFAGMTVFIALLALNVTGIPFLGVMGSVAAGGVLVAVLVAITLLPAMLGLVQERVLKRSERAARAELAAAPGPAAAAETAADPAADRPMSTPRVVLRLVLGVAALLVIAIPSLDMRLGLPDGSSEAVDSPQYQAYAITADKFGAGVNGPLLAVAELDEAVPADQTTAEQVELGQALMGLDDVVAVAPVGVSDDGTVFAFQVVPVDGPSSVSTEELVHTLRDTTVPGTDATFEVAGAASGNIDISEILSDSLPLYLTVVIGLSLLILILVFRSILLPVVATLGFILSLFAAFGGVTAIYQWGWLGSVFGVHDPGPVLNFLPTILIGVLFGLAMDYQLFIASGMREAYVHGAPARVAVVHGVRAGRAVVTAAAIIMISVFGGFVFSDLSMIRPIGFALAFGVLVDAFLVRMTIMPAVMHLAGDKAWWIPRWLDRIMPDVDVEGAALERHHPHAEADAPAGTPEESREATPRA</sequence>
<evidence type="ECO:0000256" key="4">
    <source>
        <dbReference type="ARBA" id="ARBA00022989"/>
    </source>
</evidence>
<dbReference type="GO" id="GO:0005886">
    <property type="term" value="C:plasma membrane"/>
    <property type="evidence" value="ECO:0007669"/>
    <property type="project" value="UniProtKB-SubCell"/>
</dbReference>
<dbReference type="PANTHER" id="PTHR33406:SF13">
    <property type="entry name" value="MEMBRANE PROTEIN YDFJ"/>
    <property type="match status" value="1"/>
</dbReference>
<evidence type="ECO:0000256" key="2">
    <source>
        <dbReference type="ARBA" id="ARBA00022475"/>
    </source>
</evidence>
<feature type="transmembrane region" description="Helical" evidence="7">
    <location>
        <begin position="347"/>
        <end position="370"/>
    </location>
</feature>
<keyword evidence="3 7" id="KW-0812">Transmembrane</keyword>
<feature type="transmembrane region" description="Helical" evidence="7">
    <location>
        <begin position="249"/>
        <end position="269"/>
    </location>
</feature>
<keyword evidence="2" id="KW-1003">Cell membrane</keyword>
<feature type="compositionally biased region" description="Basic and acidic residues" evidence="6">
    <location>
        <begin position="809"/>
        <end position="818"/>
    </location>
</feature>
<keyword evidence="10" id="KW-1185">Reference proteome</keyword>
<keyword evidence="5 7" id="KW-0472">Membrane</keyword>
<feature type="transmembrane region" description="Helical" evidence="7">
    <location>
        <begin position="300"/>
        <end position="320"/>
    </location>
</feature>
<feature type="transmembrane region" description="Helical" evidence="7">
    <location>
        <begin position="276"/>
        <end position="294"/>
    </location>
</feature>
<dbReference type="InterPro" id="IPR000731">
    <property type="entry name" value="SSD"/>
</dbReference>
<evidence type="ECO:0000256" key="3">
    <source>
        <dbReference type="ARBA" id="ARBA00022692"/>
    </source>
</evidence>
<feature type="transmembrane region" description="Helical" evidence="7">
    <location>
        <begin position="710"/>
        <end position="731"/>
    </location>
</feature>
<feature type="transmembrane region" description="Helical" evidence="7">
    <location>
        <begin position="625"/>
        <end position="646"/>
    </location>
</feature>
<dbReference type="InterPro" id="IPR050545">
    <property type="entry name" value="Mycobact_MmpL"/>
</dbReference>
<reference evidence="9 10" key="1">
    <citation type="submission" date="2017-11" db="EMBL/GenBank/DDBJ databases">
        <title>Genomic Encyclopedia of Archaeal and Bacterial Type Strains, Phase II (KMG-II): From Individual Species to Whole Genera.</title>
        <authorList>
            <person name="Goeker M."/>
        </authorList>
    </citation>
    <scope>NUCLEOTIDE SEQUENCE [LARGE SCALE GENOMIC DNA]</scope>
    <source>
        <strain evidence="9 10">DSM 25478</strain>
    </source>
</reference>
<evidence type="ECO:0000256" key="6">
    <source>
        <dbReference type="SAM" id="MobiDB-lite"/>
    </source>
</evidence>
<dbReference type="Proteomes" id="UP000231693">
    <property type="component" value="Unassembled WGS sequence"/>
</dbReference>
<dbReference type="PROSITE" id="PS50156">
    <property type="entry name" value="SSD"/>
    <property type="match status" value="1"/>
</dbReference>
<feature type="region of interest" description="Disordered" evidence="6">
    <location>
        <begin position="796"/>
        <end position="818"/>
    </location>
</feature>
<gene>
    <name evidence="9" type="ORF">CLV28_0423</name>
</gene>
<evidence type="ECO:0000313" key="9">
    <source>
        <dbReference type="EMBL" id="PJJ77209.1"/>
    </source>
</evidence>
<dbReference type="InterPro" id="IPR004869">
    <property type="entry name" value="MMPL_dom"/>
</dbReference>
<feature type="transmembrane region" description="Helical" evidence="7">
    <location>
        <begin position="666"/>
        <end position="689"/>
    </location>
</feature>
<name>A0A2M9CZ59_9CELL</name>
<evidence type="ECO:0000256" key="5">
    <source>
        <dbReference type="ARBA" id="ARBA00023136"/>
    </source>
</evidence>
<dbReference type="Gene3D" id="1.20.1640.10">
    <property type="entry name" value="Multidrug efflux transporter AcrB transmembrane domain"/>
    <property type="match status" value="2"/>
</dbReference>
<dbReference type="EMBL" id="PGFE01000001">
    <property type="protein sequence ID" value="PJJ77209.1"/>
    <property type="molecule type" value="Genomic_DNA"/>
</dbReference>
<comment type="caution">
    <text evidence="9">The sequence shown here is derived from an EMBL/GenBank/DDBJ whole genome shotgun (WGS) entry which is preliminary data.</text>
</comment>
<feature type="transmembrane region" description="Helical" evidence="7">
    <location>
        <begin position="442"/>
        <end position="461"/>
    </location>
</feature>
<accession>A0A2M9CZ59</accession>
<protein>
    <submittedName>
        <fullName evidence="9">RND superfamily putative drug exporter</fullName>
    </submittedName>
</protein>
<dbReference type="Pfam" id="PF03176">
    <property type="entry name" value="MMPL"/>
    <property type="match status" value="2"/>
</dbReference>
<dbReference type="OrthoDB" id="7051771at2"/>
<evidence type="ECO:0000256" key="1">
    <source>
        <dbReference type="ARBA" id="ARBA00004651"/>
    </source>
</evidence>
<evidence type="ECO:0000313" key="10">
    <source>
        <dbReference type="Proteomes" id="UP000231693"/>
    </source>
</evidence>
<evidence type="ECO:0000256" key="7">
    <source>
        <dbReference type="SAM" id="Phobius"/>
    </source>
</evidence>